<evidence type="ECO:0000256" key="1">
    <source>
        <dbReference type="SAM" id="MobiDB-lite"/>
    </source>
</evidence>
<dbReference type="Proteomes" id="UP000294814">
    <property type="component" value="Unassembled WGS sequence"/>
</dbReference>
<dbReference type="AlphaFoldDB" id="A0A4V2Z8S0"/>
<dbReference type="OrthoDB" id="1308160at2"/>
<proteinExistence type="predicted"/>
<dbReference type="PANTHER" id="PTHR37529:SF1">
    <property type="entry name" value="TRANSPOSASE INSG FOR INSERTION SEQUENCE ELEMENT IS4-RELATED"/>
    <property type="match status" value="1"/>
</dbReference>
<organism evidence="3 4">
    <name type="scientific">Flavobacterium rhamnosiphilum</name>
    <dbReference type="NCBI Taxonomy" id="2541724"/>
    <lineage>
        <taxon>Bacteria</taxon>
        <taxon>Pseudomonadati</taxon>
        <taxon>Bacteroidota</taxon>
        <taxon>Flavobacteriia</taxon>
        <taxon>Flavobacteriales</taxon>
        <taxon>Flavobacteriaceae</taxon>
        <taxon>Flavobacterium</taxon>
    </lineage>
</organism>
<dbReference type="RefSeq" id="WP_131917520.1">
    <property type="nucleotide sequence ID" value="NZ_SMLG01000035.1"/>
</dbReference>
<feature type="domain" description="Transposase IS4-like" evidence="2">
    <location>
        <begin position="111"/>
        <end position="336"/>
    </location>
</feature>
<protein>
    <submittedName>
        <fullName evidence="3">IS4 family transposase</fullName>
    </submittedName>
</protein>
<name>A0A4V2Z8S0_9FLAO</name>
<dbReference type="Gene3D" id="3.90.350.10">
    <property type="entry name" value="Transposase Inhibitor Protein From Tn5, Chain A, domain 1"/>
    <property type="match status" value="1"/>
</dbReference>
<evidence type="ECO:0000313" key="3">
    <source>
        <dbReference type="EMBL" id="TDE41446.1"/>
    </source>
</evidence>
<comment type="caution">
    <text evidence="3">The sequence shown here is derived from an EMBL/GenBank/DDBJ whole genome shotgun (WGS) entry which is preliminary data.</text>
</comment>
<sequence length="431" mass="50745">MFIFKKIQTQLFSEELKNEYKVSEKDFTRNRKQNFPFILLFMLNFLRKSLTMEIDNFISFLKPNIGSKFTKSAFVQARMKVRPEVFKKLSQTLIDEFYTDNDKAIKLWREFRLLAIDGSRITLPITNELKSMYGDAKNQTTTSIVQARCSVIYDVKNNYVLDGILAPLSSGERKLALSHLLHCKSNDLLIYDRGYPSYGFIYEHIKRDLNFLMRVKVSFSQVTIDFESSEKKSQIVTFYPGKNTKLSDKSYDKDTPIEVRLIRVELPKGQTEILITSLLDNKKYPSSVFKELYSQRWGIETFYDRLKNKLKVEHFSGYSNESIQQDFYAALFVSNIQTLIVSELEDDLVKDNQQKKYDYKINTNLSYGFLKNRILDLFLTSKSMEKSFEDLKQLYKENLIPIRPNRSFERNSGKYRTRIKPNVTKNQKDSF</sequence>
<evidence type="ECO:0000259" key="2">
    <source>
        <dbReference type="Pfam" id="PF01609"/>
    </source>
</evidence>
<dbReference type="InterPro" id="IPR002559">
    <property type="entry name" value="Transposase_11"/>
</dbReference>
<dbReference type="GO" id="GO:0006313">
    <property type="term" value="P:DNA transposition"/>
    <property type="evidence" value="ECO:0007669"/>
    <property type="project" value="InterPro"/>
</dbReference>
<accession>A0A4V2Z8S0</accession>
<keyword evidence="4" id="KW-1185">Reference proteome</keyword>
<reference evidence="3 4" key="1">
    <citation type="submission" date="2019-03" db="EMBL/GenBank/DDBJ databases">
        <title>Novel species of Flavobacterium.</title>
        <authorList>
            <person name="Liu Q."/>
            <person name="Xin Y.-H."/>
        </authorList>
    </citation>
    <scope>NUCLEOTIDE SEQUENCE [LARGE SCALE GENOMIC DNA]</scope>
    <source>
        <strain evidence="3 4">LB3P52</strain>
    </source>
</reference>
<gene>
    <name evidence="3" type="ORF">E0I26_16400</name>
</gene>
<dbReference type="PANTHER" id="PTHR37529">
    <property type="entry name" value="TRANSPOSASE INSG FOR INSERTION SEQUENCE ELEMENT IS4-RELATED"/>
    <property type="match status" value="1"/>
</dbReference>
<dbReference type="EMBL" id="SMLG01000035">
    <property type="protein sequence ID" value="TDE41446.1"/>
    <property type="molecule type" value="Genomic_DNA"/>
</dbReference>
<dbReference type="NCBIfam" id="NF033592">
    <property type="entry name" value="transpos_IS4_1"/>
    <property type="match status" value="1"/>
</dbReference>
<dbReference type="SUPFAM" id="SSF53098">
    <property type="entry name" value="Ribonuclease H-like"/>
    <property type="match status" value="1"/>
</dbReference>
<dbReference type="GO" id="GO:0003677">
    <property type="term" value="F:DNA binding"/>
    <property type="evidence" value="ECO:0007669"/>
    <property type="project" value="InterPro"/>
</dbReference>
<feature type="region of interest" description="Disordered" evidence="1">
    <location>
        <begin position="411"/>
        <end position="431"/>
    </location>
</feature>
<dbReference type="Pfam" id="PF01609">
    <property type="entry name" value="DDE_Tnp_1"/>
    <property type="match status" value="1"/>
</dbReference>
<evidence type="ECO:0000313" key="4">
    <source>
        <dbReference type="Proteomes" id="UP000294814"/>
    </source>
</evidence>
<dbReference type="GO" id="GO:0004803">
    <property type="term" value="F:transposase activity"/>
    <property type="evidence" value="ECO:0007669"/>
    <property type="project" value="InterPro"/>
</dbReference>
<dbReference type="InterPro" id="IPR012337">
    <property type="entry name" value="RNaseH-like_sf"/>
</dbReference>
<dbReference type="InterPro" id="IPR047952">
    <property type="entry name" value="Transpos_IS4"/>
</dbReference>